<name>A0A9Q1MLX5_9SOLA</name>
<dbReference type="PANTHER" id="PTHR35099">
    <property type="entry name" value="OS02G0182700 PROTEIN"/>
    <property type="match status" value="1"/>
</dbReference>
<proteinExistence type="predicted"/>
<dbReference type="EMBL" id="JAJAGQ010000006">
    <property type="protein sequence ID" value="KAJ8560027.1"/>
    <property type="molecule type" value="Genomic_DNA"/>
</dbReference>
<dbReference type="PANTHER" id="PTHR35099:SF2">
    <property type="entry name" value="OS02G0182700 PROTEIN"/>
    <property type="match status" value="1"/>
</dbReference>
<comment type="caution">
    <text evidence="3">The sequence shown here is derived from an EMBL/GenBank/DDBJ whole genome shotgun (WGS) entry which is preliminary data.</text>
</comment>
<keyword evidence="4" id="KW-1185">Reference proteome</keyword>
<feature type="region of interest" description="Disordered" evidence="2">
    <location>
        <begin position="1"/>
        <end position="47"/>
    </location>
</feature>
<protein>
    <submittedName>
        <fullName evidence="3">Uncharacterized protein</fullName>
    </submittedName>
</protein>
<evidence type="ECO:0000256" key="2">
    <source>
        <dbReference type="SAM" id="MobiDB-lite"/>
    </source>
</evidence>
<feature type="coiled-coil region" evidence="1">
    <location>
        <begin position="66"/>
        <end position="110"/>
    </location>
</feature>
<keyword evidence="1" id="KW-0175">Coiled coil</keyword>
<dbReference type="OrthoDB" id="1724644at2759"/>
<accession>A0A9Q1MLX5</accession>
<sequence length="129" mass="14454">MKGRSGGAVDVGCEASSRPPPPSKSPSNTRSKANGTNEITTISKRSRRKKTLADLKEEEILLIKERKHVKSELALLRTNLENQRDTNQNLKKMKLDLQQKHKEVEAEESKFMLPDLNLPFDAQILCGAT</sequence>
<dbReference type="AlphaFoldDB" id="A0A9Q1MLX5"/>
<feature type="compositionally biased region" description="Polar residues" evidence="2">
    <location>
        <begin position="28"/>
        <end position="43"/>
    </location>
</feature>
<evidence type="ECO:0000313" key="3">
    <source>
        <dbReference type="EMBL" id="KAJ8560027.1"/>
    </source>
</evidence>
<organism evidence="3 4">
    <name type="scientific">Anisodus acutangulus</name>
    <dbReference type="NCBI Taxonomy" id="402998"/>
    <lineage>
        <taxon>Eukaryota</taxon>
        <taxon>Viridiplantae</taxon>
        <taxon>Streptophyta</taxon>
        <taxon>Embryophyta</taxon>
        <taxon>Tracheophyta</taxon>
        <taxon>Spermatophyta</taxon>
        <taxon>Magnoliopsida</taxon>
        <taxon>eudicotyledons</taxon>
        <taxon>Gunneridae</taxon>
        <taxon>Pentapetalae</taxon>
        <taxon>asterids</taxon>
        <taxon>lamiids</taxon>
        <taxon>Solanales</taxon>
        <taxon>Solanaceae</taxon>
        <taxon>Solanoideae</taxon>
        <taxon>Hyoscyameae</taxon>
        <taxon>Anisodus</taxon>
    </lineage>
</organism>
<evidence type="ECO:0000313" key="4">
    <source>
        <dbReference type="Proteomes" id="UP001152561"/>
    </source>
</evidence>
<reference evidence="4" key="1">
    <citation type="journal article" date="2023" name="Proc. Natl. Acad. Sci. U.S.A.">
        <title>Genomic and structural basis for evolution of tropane alkaloid biosynthesis.</title>
        <authorList>
            <person name="Wanga Y.-J."/>
            <person name="Taina T."/>
            <person name="Yua J.-Y."/>
            <person name="Lia J."/>
            <person name="Xua B."/>
            <person name="Chenc J."/>
            <person name="D'Auriad J.C."/>
            <person name="Huanga J.-P."/>
            <person name="Huanga S.-X."/>
        </authorList>
    </citation>
    <scope>NUCLEOTIDE SEQUENCE [LARGE SCALE GENOMIC DNA]</scope>
    <source>
        <strain evidence="4">cv. KIB-2019</strain>
    </source>
</reference>
<dbReference type="Proteomes" id="UP001152561">
    <property type="component" value="Unassembled WGS sequence"/>
</dbReference>
<evidence type="ECO:0000256" key="1">
    <source>
        <dbReference type="SAM" id="Coils"/>
    </source>
</evidence>
<gene>
    <name evidence="3" type="ORF">K7X08_004085</name>
</gene>